<dbReference type="EMBL" id="CM007383">
    <property type="protein sequence ID" value="ONK74905.1"/>
    <property type="molecule type" value="Genomic_DNA"/>
</dbReference>
<dbReference type="Proteomes" id="UP000243459">
    <property type="component" value="Chromosome 3"/>
</dbReference>
<feature type="coiled-coil region" evidence="1">
    <location>
        <begin position="9"/>
        <end position="67"/>
    </location>
</feature>
<evidence type="ECO:0000256" key="2">
    <source>
        <dbReference type="SAM" id="MobiDB-lite"/>
    </source>
</evidence>
<name>A0A5P1F985_ASPOF</name>
<keyword evidence="4" id="KW-1185">Reference proteome</keyword>
<proteinExistence type="predicted"/>
<organism evidence="3 4">
    <name type="scientific">Asparagus officinalis</name>
    <name type="common">Garden asparagus</name>
    <dbReference type="NCBI Taxonomy" id="4686"/>
    <lineage>
        <taxon>Eukaryota</taxon>
        <taxon>Viridiplantae</taxon>
        <taxon>Streptophyta</taxon>
        <taxon>Embryophyta</taxon>
        <taxon>Tracheophyta</taxon>
        <taxon>Spermatophyta</taxon>
        <taxon>Magnoliopsida</taxon>
        <taxon>Liliopsida</taxon>
        <taxon>Asparagales</taxon>
        <taxon>Asparagaceae</taxon>
        <taxon>Asparagoideae</taxon>
        <taxon>Asparagus</taxon>
    </lineage>
</organism>
<reference evidence="4" key="1">
    <citation type="journal article" date="2017" name="Nat. Commun.">
        <title>The asparagus genome sheds light on the origin and evolution of a young Y chromosome.</title>
        <authorList>
            <person name="Harkess A."/>
            <person name="Zhou J."/>
            <person name="Xu C."/>
            <person name="Bowers J.E."/>
            <person name="Van der Hulst R."/>
            <person name="Ayyampalayam S."/>
            <person name="Mercati F."/>
            <person name="Riccardi P."/>
            <person name="McKain M.R."/>
            <person name="Kakrana A."/>
            <person name="Tang H."/>
            <person name="Ray J."/>
            <person name="Groenendijk J."/>
            <person name="Arikit S."/>
            <person name="Mathioni S.M."/>
            <person name="Nakano M."/>
            <person name="Shan H."/>
            <person name="Telgmann-Rauber A."/>
            <person name="Kanno A."/>
            <person name="Yue Z."/>
            <person name="Chen H."/>
            <person name="Li W."/>
            <person name="Chen Y."/>
            <person name="Xu X."/>
            <person name="Zhang Y."/>
            <person name="Luo S."/>
            <person name="Chen H."/>
            <person name="Gao J."/>
            <person name="Mao Z."/>
            <person name="Pires J.C."/>
            <person name="Luo M."/>
            <person name="Kudrna D."/>
            <person name="Wing R.A."/>
            <person name="Meyers B.C."/>
            <person name="Yi K."/>
            <person name="Kong H."/>
            <person name="Lavrijsen P."/>
            <person name="Sunseri F."/>
            <person name="Falavigna A."/>
            <person name="Ye Y."/>
            <person name="Leebens-Mack J.H."/>
            <person name="Chen G."/>
        </authorList>
    </citation>
    <scope>NUCLEOTIDE SEQUENCE [LARGE SCALE GENOMIC DNA]</scope>
    <source>
        <strain evidence="4">cv. DH0086</strain>
    </source>
</reference>
<dbReference type="AlphaFoldDB" id="A0A5P1F985"/>
<sequence>MPSPRASEVDKIRRELDESNRKAMRLDEALQERDHAMVQVKAEKQVAVHAKRQLDEDHAALVKLQEEVTRLQEPEGVAQAVATVKVGAPIEEVADLSPRLEPSRRSGNELVGTSRGGEEQVLPPPEPLVDEAIVEQESFDWSFCHWVMELDP</sequence>
<keyword evidence="1" id="KW-0175">Coiled coil</keyword>
<evidence type="ECO:0000313" key="3">
    <source>
        <dbReference type="EMBL" id="ONK74905.1"/>
    </source>
</evidence>
<evidence type="ECO:0000313" key="4">
    <source>
        <dbReference type="Proteomes" id="UP000243459"/>
    </source>
</evidence>
<gene>
    <name evidence="3" type="ORF">A4U43_C03F11320</name>
</gene>
<evidence type="ECO:0000256" key="1">
    <source>
        <dbReference type="SAM" id="Coils"/>
    </source>
</evidence>
<dbReference type="Gramene" id="ONK74905">
    <property type="protein sequence ID" value="ONK74905"/>
    <property type="gene ID" value="A4U43_C03F11320"/>
</dbReference>
<protein>
    <submittedName>
        <fullName evidence="3">Uncharacterized protein</fullName>
    </submittedName>
</protein>
<accession>A0A5P1F985</accession>
<feature type="region of interest" description="Disordered" evidence="2">
    <location>
        <begin position="97"/>
        <end position="125"/>
    </location>
</feature>